<organism evidence="1 2">
    <name type="scientific">Streptomyces indicus</name>
    <dbReference type="NCBI Taxonomy" id="417292"/>
    <lineage>
        <taxon>Bacteria</taxon>
        <taxon>Bacillati</taxon>
        <taxon>Actinomycetota</taxon>
        <taxon>Actinomycetes</taxon>
        <taxon>Kitasatosporales</taxon>
        <taxon>Streptomycetaceae</taxon>
        <taxon>Streptomyces</taxon>
    </lineage>
</organism>
<keyword evidence="2" id="KW-1185">Reference proteome</keyword>
<dbReference type="OrthoDB" id="4173117at2"/>
<proteinExistence type="predicted"/>
<dbReference type="Proteomes" id="UP000199155">
    <property type="component" value="Unassembled WGS sequence"/>
</dbReference>
<accession>A0A1G9IHX2</accession>
<reference evidence="1 2" key="1">
    <citation type="submission" date="2016-10" db="EMBL/GenBank/DDBJ databases">
        <authorList>
            <person name="de Groot N.N."/>
        </authorList>
    </citation>
    <scope>NUCLEOTIDE SEQUENCE [LARGE SCALE GENOMIC DNA]</scope>
    <source>
        <strain evidence="1 2">CGMCC 4.5727</strain>
    </source>
</reference>
<dbReference type="EMBL" id="FNFF01000023">
    <property type="protein sequence ID" value="SDL24534.1"/>
    <property type="molecule type" value="Genomic_DNA"/>
</dbReference>
<sequence>MGFLDRLSSPETAGVQRGIRQAQSLLHEDRPQEAETLIRQVIDVADKALGPAHQLAATARVVLATVLFALGRYEEAETEAHDLAAHRAQRPDDHLALAALALCALAVREQGDPAEALRRQDELLPFYERIHAPEHPLTLKLRADRAHTLNRLERYEEAATECRALLALAAASKEPTAGALARKAEDGLAAARAGQSVSEDA</sequence>
<dbReference type="Pfam" id="PF13424">
    <property type="entry name" value="TPR_12"/>
    <property type="match status" value="1"/>
</dbReference>
<dbReference type="Gene3D" id="1.25.40.10">
    <property type="entry name" value="Tetratricopeptide repeat domain"/>
    <property type="match status" value="1"/>
</dbReference>
<dbReference type="RefSeq" id="WP_093617324.1">
    <property type="nucleotide sequence ID" value="NZ_FNFF01000023.1"/>
</dbReference>
<protein>
    <submittedName>
        <fullName evidence="1">Tetratricopeptide repeat-containing protein</fullName>
    </submittedName>
</protein>
<dbReference type="InterPro" id="IPR011990">
    <property type="entry name" value="TPR-like_helical_dom_sf"/>
</dbReference>
<dbReference type="SUPFAM" id="SSF48452">
    <property type="entry name" value="TPR-like"/>
    <property type="match status" value="1"/>
</dbReference>
<dbReference type="Pfam" id="PF13374">
    <property type="entry name" value="TPR_10"/>
    <property type="match status" value="1"/>
</dbReference>
<dbReference type="STRING" id="417292.SAMN05421806_12370"/>
<evidence type="ECO:0000313" key="2">
    <source>
        <dbReference type="Proteomes" id="UP000199155"/>
    </source>
</evidence>
<evidence type="ECO:0000313" key="1">
    <source>
        <dbReference type="EMBL" id="SDL24534.1"/>
    </source>
</evidence>
<dbReference type="AlphaFoldDB" id="A0A1G9IHX2"/>
<name>A0A1G9IHX2_9ACTN</name>
<gene>
    <name evidence="1" type="ORF">SAMN05421806_12370</name>
</gene>